<dbReference type="InterPro" id="IPR001173">
    <property type="entry name" value="Glyco_trans_2-like"/>
</dbReference>
<name>A0A644X0V2_9ZZZZ</name>
<feature type="domain" description="Glycosyltransferase 2-like" evidence="1">
    <location>
        <begin position="4"/>
        <end position="108"/>
    </location>
</feature>
<accession>A0A644X0V2</accession>
<dbReference type="PANTHER" id="PTHR22916:SF3">
    <property type="entry name" value="UDP-GLCNAC:BETAGAL BETA-1,3-N-ACETYLGLUCOSAMINYLTRANSFERASE-LIKE PROTEIN 1"/>
    <property type="match status" value="1"/>
</dbReference>
<organism evidence="2">
    <name type="scientific">bioreactor metagenome</name>
    <dbReference type="NCBI Taxonomy" id="1076179"/>
    <lineage>
        <taxon>unclassified sequences</taxon>
        <taxon>metagenomes</taxon>
        <taxon>ecological metagenomes</taxon>
    </lineage>
</organism>
<dbReference type="Gene3D" id="3.90.550.10">
    <property type="entry name" value="Spore Coat Polysaccharide Biosynthesis Protein SpsA, Chain A"/>
    <property type="match status" value="1"/>
</dbReference>
<protein>
    <recommendedName>
        <fullName evidence="1">Glycosyltransferase 2-like domain-containing protein</fullName>
    </recommendedName>
</protein>
<dbReference type="AlphaFoldDB" id="A0A644X0V2"/>
<evidence type="ECO:0000259" key="1">
    <source>
        <dbReference type="Pfam" id="PF00535"/>
    </source>
</evidence>
<dbReference type="SUPFAM" id="SSF53448">
    <property type="entry name" value="Nucleotide-diphospho-sugar transferases"/>
    <property type="match status" value="1"/>
</dbReference>
<dbReference type="InterPro" id="IPR029044">
    <property type="entry name" value="Nucleotide-diphossugar_trans"/>
</dbReference>
<comment type="caution">
    <text evidence="2">The sequence shown here is derived from an EMBL/GenBank/DDBJ whole genome shotgun (WGS) entry which is preliminary data.</text>
</comment>
<dbReference type="Pfam" id="PF00535">
    <property type="entry name" value="Glycos_transf_2"/>
    <property type="match status" value="1"/>
</dbReference>
<proteinExistence type="predicted"/>
<dbReference type="CDD" id="cd06433">
    <property type="entry name" value="GT_2_WfgS_like"/>
    <property type="match status" value="1"/>
</dbReference>
<reference evidence="2" key="1">
    <citation type="submission" date="2019-08" db="EMBL/GenBank/DDBJ databases">
        <authorList>
            <person name="Kucharzyk K."/>
            <person name="Murdoch R.W."/>
            <person name="Higgins S."/>
            <person name="Loffler F."/>
        </authorList>
    </citation>
    <scope>NUCLEOTIDE SEQUENCE</scope>
</reference>
<dbReference type="PANTHER" id="PTHR22916">
    <property type="entry name" value="GLYCOSYLTRANSFERASE"/>
    <property type="match status" value="1"/>
</dbReference>
<gene>
    <name evidence="2" type="ORF">SDC9_56108</name>
</gene>
<dbReference type="GO" id="GO:0016758">
    <property type="term" value="F:hexosyltransferase activity"/>
    <property type="evidence" value="ECO:0007669"/>
    <property type="project" value="UniProtKB-ARBA"/>
</dbReference>
<evidence type="ECO:0000313" key="2">
    <source>
        <dbReference type="EMBL" id="MPM09785.1"/>
    </source>
</evidence>
<dbReference type="EMBL" id="VSSQ01001612">
    <property type="protein sequence ID" value="MPM09785.1"/>
    <property type="molecule type" value="Genomic_DNA"/>
</dbReference>
<sequence length="258" mass="29894">MKISIIIATYNAQKRLGRCLDSILSQKTDDVELIIIDGGSKDQTCSIIEDYKSIVDYSISEKDDGIYHAWNKGVKIAKGDWIMFLGADDCLTPGAIRKIMQYLSSINYYECDYVSAKINYLDEQGQLIKIIGKAWCWMEFHNKMTVAHVGSLHSRMFFNEIGLFDTSYKICADYELLMRKKENLRACFMNEVIASMEFGGVSLSTAAIYETLKICNTYSNNNLIVKLYLLIRKLSEFYFFLFRYRISRIFSIKQRELE</sequence>